<name>A0ABW3X3A9_9HYPH</name>
<gene>
    <name evidence="1" type="ORF">ACFQ4G_17760</name>
</gene>
<evidence type="ECO:0000313" key="1">
    <source>
        <dbReference type="EMBL" id="MFD1303423.1"/>
    </source>
</evidence>
<proteinExistence type="predicted"/>
<accession>A0ABW3X3A9</accession>
<sequence length="64" mass="6663">MTITVTLNSLGILKAIAVVTNARADASPRAEAEPRWVSVNVGASTVQNSSGRPAGQDRIVDVMV</sequence>
<dbReference type="EMBL" id="JBHTND010000029">
    <property type="protein sequence ID" value="MFD1303423.1"/>
    <property type="molecule type" value="Genomic_DNA"/>
</dbReference>
<protein>
    <submittedName>
        <fullName evidence="1">Uncharacterized protein</fullName>
    </submittedName>
</protein>
<reference evidence="2" key="1">
    <citation type="journal article" date="2019" name="Int. J. Syst. Evol. Microbiol.">
        <title>The Global Catalogue of Microorganisms (GCM) 10K type strain sequencing project: providing services to taxonomists for standard genome sequencing and annotation.</title>
        <authorList>
            <consortium name="The Broad Institute Genomics Platform"/>
            <consortium name="The Broad Institute Genome Sequencing Center for Infectious Disease"/>
            <person name="Wu L."/>
            <person name="Ma J."/>
        </authorList>
    </citation>
    <scope>NUCLEOTIDE SEQUENCE [LARGE SCALE GENOMIC DNA]</scope>
    <source>
        <strain evidence="2">CCUG 56108</strain>
    </source>
</reference>
<evidence type="ECO:0000313" key="2">
    <source>
        <dbReference type="Proteomes" id="UP001597176"/>
    </source>
</evidence>
<dbReference type="Proteomes" id="UP001597176">
    <property type="component" value="Unassembled WGS sequence"/>
</dbReference>
<keyword evidence="2" id="KW-1185">Reference proteome</keyword>
<comment type="caution">
    <text evidence="1">The sequence shown here is derived from an EMBL/GenBank/DDBJ whole genome shotgun (WGS) entry which is preliminary data.</text>
</comment>
<dbReference type="RefSeq" id="WP_238202854.1">
    <property type="nucleotide sequence ID" value="NZ_JBHTND010000029.1"/>
</dbReference>
<organism evidence="1 2">
    <name type="scientific">Methylobacterium marchantiae</name>
    <dbReference type="NCBI Taxonomy" id="600331"/>
    <lineage>
        <taxon>Bacteria</taxon>
        <taxon>Pseudomonadati</taxon>
        <taxon>Pseudomonadota</taxon>
        <taxon>Alphaproteobacteria</taxon>
        <taxon>Hyphomicrobiales</taxon>
        <taxon>Methylobacteriaceae</taxon>
        <taxon>Methylobacterium</taxon>
    </lineage>
</organism>